<sequence length="97" mass="11139">MKRGIFTREKEEKEALRHIEVFEIKGQWSGLSLGCWPPSLTGEFAVVSDTMLVLSKGWVGLFRSRAWRVGHHSSSSDLGASITRARGYDKSWDVRWW</sequence>
<gene>
    <name evidence="1" type="ORF">TIFTF001_053081</name>
</gene>
<reference evidence="1" key="1">
    <citation type="submission" date="2023-07" db="EMBL/GenBank/DDBJ databases">
        <title>draft genome sequence of fig (Ficus carica).</title>
        <authorList>
            <person name="Takahashi T."/>
            <person name="Nishimura K."/>
        </authorList>
    </citation>
    <scope>NUCLEOTIDE SEQUENCE</scope>
</reference>
<accession>A0AA88JGN3</accession>
<evidence type="ECO:0000313" key="1">
    <source>
        <dbReference type="EMBL" id="GMN73804.1"/>
    </source>
</evidence>
<protein>
    <submittedName>
        <fullName evidence="1">Uncharacterized protein</fullName>
    </submittedName>
</protein>
<organism evidence="1 2">
    <name type="scientific">Ficus carica</name>
    <name type="common">Common fig</name>
    <dbReference type="NCBI Taxonomy" id="3494"/>
    <lineage>
        <taxon>Eukaryota</taxon>
        <taxon>Viridiplantae</taxon>
        <taxon>Streptophyta</taxon>
        <taxon>Embryophyta</taxon>
        <taxon>Tracheophyta</taxon>
        <taxon>Spermatophyta</taxon>
        <taxon>Magnoliopsida</taxon>
        <taxon>eudicotyledons</taxon>
        <taxon>Gunneridae</taxon>
        <taxon>Pentapetalae</taxon>
        <taxon>rosids</taxon>
        <taxon>fabids</taxon>
        <taxon>Rosales</taxon>
        <taxon>Moraceae</taxon>
        <taxon>Ficeae</taxon>
        <taxon>Ficus</taxon>
    </lineage>
</organism>
<evidence type="ECO:0000313" key="2">
    <source>
        <dbReference type="Proteomes" id="UP001187192"/>
    </source>
</evidence>
<name>A0AA88JGN3_FICCA</name>
<dbReference type="AlphaFoldDB" id="A0AA88JGN3"/>
<comment type="caution">
    <text evidence="1">The sequence shown here is derived from an EMBL/GenBank/DDBJ whole genome shotgun (WGS) entry which is preliminary data.</text>
</comment>
<dbReference type="EMBL" id="BTGU01012040">
    <property type="protein sequence ID" value="GMN73804.1"/>
    <property type="molecule type" value="Genomic_DNA"/>
</dbReference>
<proteinExistence type="predicted"/>
<keyword evidence="2" id="KW-1185">Reference proteome</keyword>
<dbReference type="Proteomes" id="UP001187192">
    <property type="component" value="Unassembled WGS sequence"/>
</dbReference>